<dbReference type="EMBL" id="VSSQ01057313">
    <property type="protein sequence ID" value="MPN11117.1"/>
    <property type="molecule type" value="Genomic_DNA"/>
</dbReference>
<comment type="caution">
    <text evidence="1">The sequence shown here is derived from an EMBL/GenBank/DDBJ whole genome shotgun (WGS) entry which is preliminary data.</text>
</comment>
<reference evidence="1" key="1">
    <citation type="submission" date="2019-08" db="EMBL/GenBank/DDBJ databases">
        <authorList>
            <person name="Kucharzyk K."/>
            <person name="Murdoch R.W."/>
            <person name="Higgins S."/>
            <person name="Loffler F."/>
        </authorList>
    </citation>
    <scope>NUCLEOTIDE SEQUENCE</scope>
</reference>
<proteinExistence type="predicted"/>
<sequence length="100" mass="11912">MSNTIIENKNIENKTSEKRKKGRPIIYKSEEDIKLQQEKYKEKYEKKLEKKRNWRENVGAQQYQIVKILSQNILPSSDIQRIYHLVADSVFRLSTESSIP</sequence>
<gene>
    <name evidence="1" type="ORF">SDC9_158418</name>
</gene>
<name>A0A645FA40_9ZZZZ</name>
<evidence type="ECO:0000313" key="1">
    <source>
        <dbReference type="EMBL" id="MPN11117.1"/>
    </source>
</evidence>
<protein>
    <submittedName>
        <fullName evidence="1">Uncharacterized protein</fullName>
    </submittedName>
</protein>
<organism evidence="1">
    <name type="scientific">bioreactor metagenome</name>
    <dbReference type="NCBI Taxonomy" id="1076179"/>
    <lineage>
        <taxon>unclassified sequences</taxon>
        <taxon>metagenomes</taxon>
        <taxon>ecological metagenomes</taxon>
    </lineage>
</organism>
<dbReference type="AlphaFoldDB" id="A0A645FA40"/>
<accession>A0A645FA40</accession>